<dbReference type="SMR" id="A0A246BQ09"/>
<feature type="region of interest" description="Disordered" evidence="2">
    <location>
        <begin position="37"/>
        <end position="57"/>
    </location>
</feature>
<gene>
    <name evidence="5" type="ORF">CBQ26_05835</name>
</gene>
<dbReference type="InterPro" id="IPR041127">
    <property type="entry name" value="PET_hydrolase/cutinase-like"/>
</dbReference>
<dbReference type="GO" id="GO:0052689">
    <property type="term" value="F:carboxylic ester hydrolase activity"/>
    <property type="evidence" value="ECO:0007669"/>
    <property type="project" value="UniProtKB-ARBA"/>
</dbReference>
<dbReference type="InterPro" id="IPR050261">
    <property type="entry name" value="FrsA_esterase"/>
</dbReference>
<dbReference type="OrthoDB" id="9808543at2"/>
<evidence type="ECO:0000313" key="5">
    <source>
        <dbReference type="EMBL" id="OWL97767.1"/>
    </source>
</evidence>
<dbReference type="Gene3D" id="3.40.50.1820">
    <property type="entry name" value="alpha/beta hydrolase"/>
    <property type="match status" value="1"/>
</dbReference>
<accession>A0A246BQ09</accession>
<evidence type="ECO:0000313" key="6">
    <source>
        <dbReference type="Proteomes" id="UP000197208"/>
    </source>
</evidence>
<dbReference type="PANTHER" id="PTHR22946:SF9">
    <property type="entry name" value="POLYKETIDE TRANSFERASE AF380"/>
    <property type="match status" value="1"/>
</dbReference>
<dbReference type="PANTHER" id="PTHR22946">
    <property type="entry name" value="DIENELACTONE HYDROLASE DOMAIN-CONTAINING PROTEIN-RELATED"/>
    <property type="match status" value="1"/>
</dbReference>
<evidence type="ECO:0000259" key="4">
    <source>
        <dbReference type="Pfam" id="PF12740"/>
    </source>
</evidence>
<dbReference type="RefSeq" id="WP_088247573.1">
    <property type="nucleotide sequence ID" value="NZ_BNAM01000002.1"/>
</dbReference>
<dbReference type="AlphaFoldDB" id="A0A246BQ09"/>
<dbReference type="EMBL" id="NHMK01000009">
    <property type="protein sequence ID" value="OWL97767.1"/>
    <property type="molecule type" value="Genomic_DNA"/>
</dbReference>
<sequence length="297" mass="31085">MKNLTVGLALTVLLAACAGVQSPPGAAPQDQPVTTQAVNPFERGPAPTTASLEATRGPYATSSTSVSRLRVSGFGGGTIYYPTTTSDGTFGAVAVSPGYTATQSSLSWLGPRLASQGFVVFIIDTNTIYDQPSSRGTQLLAALRYLTGSSDVRGRIDPNRLAVMGHSMGGGGSLEAAKTNPALKAAVALTPWNTDKTWPELRTPTLIIGAQSDTVAPVASHSVPFYTSLAATLPRTYLELRGASHFAPNTSNTPIARASVAWLKRFVDNDLRYSPFLCPAPAVGTTYSDVRSSCPFN</sequence>
<dbReference type="InterPro" id="IPR029058">
    <property type="entry name" value="AB_hydrolase_fold"/>
</dbReference>
<reference evidence="5 6" key="1">
    <citation type="submission" date="2017-05" db="EMBL/GenBank/DDBJ databases">
        <title>De novo genome assembly of Deniococcus indicus strain DR1.</title>
        <authorList>
            <person name="Chauhan D."/>
            <person name="Yennamalli R.M."/>
            <person name="Priyadarshini R."/>
        </authorList>
    </citation>
    <scope>NUCLEOTIDE SEQUENCE [LARGE SCALE GENOMIC DNA]</scope>
    <source>
        <strain evidence="5 6">DR1</strain>
    </source>
</reference>
<protein>
    <submittedName>
        <fullName evidence="5">Alpha/beta hydrolase</fullName>
    </submittedName>
</protein>
<keyword evidence="1 5" id="KW-0378">Hydrolase</keyword>
<keyword evidence="3" id="KW-0732">Signal</keyword>
<name>A0A246BQ09_9DEIO</name>
<feature type="chain" id="PRO_5012196498" evidence="3">
    <location>
        <begin position="19"/>
        <end position="297"/>
    </location>
</feature>
<organism evidence="5 6">
    <name type="scientific">Deinococcus indicus</name>
    <dbReference type="NCBI Taxonomy" id="223556"/>
    <lineage>
        <taxon>Bacteria</taxon>
        <taxon>Thermotogati</taxon>
        <taxon>Deinococcota</taxon>
        <taxon>Deinococci</taxon>
        <taxon>Deinococcales</taxon>
        <taxon>Deinococcaceae</taxon>
        <taxon>Deinococcus</taxon>
    </lineage>
</organism>
<evidence type="ECO:0000256" key="3">
    <source>
        <dbReference type="SAM" id="SignalP"/>
    </source>
</evidence>
<comment type="caution">
    <text evidence="5">The sequence shown here is derived from an EMBL/GenBank/DDBJ whole genome shotgun (WGS) entry which is preliminary data.</text>
</comment>
<dbReference type="Pfam" id="PF12740">
    <property type="entry name" value="PETase"/>
    <property type="match status" value="1"/>
</dbReference>
<evidence type="ECO:0000256" key="1">
    <source>
        <dbReference type="ARBA" id="ARBA00022801"/>
    </source>
</evidence>
<dbReference type="PROSITE" id="PS51257">
    <property type="entry name" value="PROKAR_LIPOPROTEIN"/>
    <property type="match status" value="1"/>
</dbReference>
<evidence type="ECO:0000256" key="2">
    <source>
        <dbReference type="SAM" id="MobiDB-lite"/>
    </source>
</evidence>
<keyword evidence="6" id="KW-1185">Reference proteome</keyword>
<feature type="signal peptide" evidence="3">
    <location>
        <begin position="1"/>
        <end position="18"/>
    </location>
</feature>
<proteinExistence type="predicted"/>
<dbReference type="Proteomes" id="UP000197208">
    <property type="component" value="Unassembled WGS sequence"/>
</dbReference>
<dbReference type="SUPFAM" id="SSF53474">
    <property type="entry name" value="alpha/beta-Hydrolases"/>
    <property type="match status" value="1"/>
</dbReference>
<feature type="domain" description="PET hydrolase/cutinase-like" evidence="4">
    <location>
        <begin position="36"/>
        <end position="295"/>
    </location>
</feature>